<protein>
    <submittedName>
        <fullName evidence="1">Uncharacterized protein</fullName>
    </submittedName>
</protein>
<proteinExistence type="predicted"/>
<accession>A0ABW3KQS0</accession>
<gene>
    <name evidence="1" type="ORF">ACFQ13_09550</name>
</gene>
<dbReference type="EMBL" id="JBHTKM010000063">
    <property type="protein sequence ID" value="MFD1016162.1"/>
    <property type="molecule type" value="Genomic_DNA"/>
</dbReference>
<keyword evidence="2" id="KW-1185">Reference proteome</keyword>
<sequence>MISFRTRPKGKYIQQASWQDLYILTEKWEHAIEFQVQEIEFLERLIEAYFIKLLLQENLDDLIMLQRDLATAHTQAKRLLERTQIHMTHIIDLLDSSLALDAEAFRTQHAVLEDHTSDFVDVVKQLRFSAFKLTKSVLDKDKPKFLWKYN</sequence>
<name>A0ABW3KQS0_9FLAO</name>
<organism evidence="1 2">
    <name type="scientific">Winogradskyella rapida</name>
    <dbReference type="NCBI Taxonomy" id="549701"/>
    <lineage>
        <taxon>Bacteria</taxon>
        <taxon>Pseudomonadati</taxon>
        <taxon>Bacteroidota</taxon>
        <taxon>Flavobacteriia</taxon>
        <taxon>Flavobacteriales</taxon>
        <taxon>Flavobacteriaceae</taxon>
        <taxon>Winogradskyella</taxon>
    </lineage>
</organism>
<dbReference type="RefSeq" id="WP_386116656.1">
    <property type="nucleotide sequence ID" value="NZ_JBHTKM010000063.1"/>
</dbReference>
<dbReference type="Proteomes" id="UP001597086">
    <property type="component" value="Unassembled WGS sequence"/>
</dbReference>
<reference evidence="2" key="1">
    <citation type="journal article" date="2019" name="Int. J. Syst. Evol. Microbiol.">
        <title>The Global Catalogue of Microorganisms (GCM) 10K type strain sequencing project: providing services to taxonomists for standard genome sequencing and annotation.</title>
        <authorList>
            <consortium name="The Broad Institute Genomics Platform"/>
            <consortium name="The Broad Institute Genome Sequencing Center for Infectious Disease"/>
            <person name="Wu L."/>
            <person name="Ma J."/>
        </authorList>
    </citation>
    <scope>NUCLEOTIDE SEQUENCE [LARGE SCALE GENOMIC DNA]</scope>
    <source>
        <strain evidence="2">CCUG 56098</strain>
    </source>
</reference>
<comment type="caution">
    <text evidence="1">The sequence shown here is derived from an EMBL/GenBank/DDBJ whole genome shotgun (WGS) entry which is preliminary data.</text>
</comment>
<evidence type="ECO:0000313" key="1">
    <source>
        <dbReference type="EMBL" id="MFD1016162.1"/>
    </source>
</evidence>
<evidence type="ECO:0000313" key="2">
    <source>
        <dbReference type="Proteomes" id="UP001597086"/>
    </source>
</evidence>